<dbReference type="Gene3D" id="3.50.50.60">
    <property type="entry name" value="FAD/NAD(P)-binding domain"/>
    <property type="match status" value="1"/>
</dbReference>
<sequence>MLESTSINQQYEQACRDNMRILIVGAGIAGITAAQLLRRYGRHPVLIERNKDKGHPGYMLALMPMVDQVLEDIGVREYYLQNSTALARFGFHAHTGKMLRIDPMDNILSRYGDYRGIARGKLIETLTNDGCNVSFSTTVTGINDSATGTTVNFITDGESYQLEFDLVIIADGIHSTTRELILGSNTVEMVDTKWGGWVDWTTEDTNMDLGEEIWGAGFFLGIYPVKGKLGVFLGGSHKDTKVGPASFVENVRRKLTIINPRMDSALRNVASSPNPYYWPLKDCRSPKWVFGRTVLLGDAAAGFLPTAGIGAGMAMESAWVLTRILQHSHLDTLAAQLQSYEQMQRPRVETAQNTSRRLARFMFHRSWTLAVLRGIAMKFVSVEAALKPIQNLLANKPNPDHIA</sequence>
<dbReference type="AlphaFoldDB" id="A0A6I4VUH0"/>
<evidence type="ECO:0000259" key="2">
    <source>
        <dbReference type="Pfam" id="PF01494"/>
    </source>
</evidence>
<comment type="caution">
    <text evidence="3">The sequence shown here is derived from an EMBL/GenBank/DDBJ whole genome shotgun (WGS) entry which is preliminary data.</text>
</comment>
<proteinExistence type="predicted"/>
<keyword evidence="1" id="KW-0472">Membrane</keyword>
<dbReference type="GO" id="GO:0071949">
    <property type="term" value="F:FAD binding"/>
    <property type="evidence" value="ECO:0007669"/>
    <property type="project" value="InterPro"/>
</dbReference>
<keyword evidence="4" id="KW-1185">Reference proteome</keyword>
<dbReference type="PANTHER" id="PTHR46865">
    <property type="entry name" value="OXIDOREDUCTASE-RELATED"/>
    <property type="match status" value="1"/>
</dbReference>
<dbReference type="RefSeq" id="WP_160801527.1">
    <property type="nucleotide sequence ID" value="NZ_WUUL01000006.1"/>
</dbReference>
<dbReference type="PANTHER" id="PTHR46865:SF8">
    <property type="entry name" value="POSSIBLE OXIDOREDUCTASE"/>
    <property type="match status" value="1"/>
</dbReference>
<keyword evidence="1" id="KW-0812">Transmembrane</keyword>
<protein>
    <submittedName>
        <fullName evidence="3">NAD(P)-binding protein</fullName>
    </submittedName>
</protein>
<dbReference type="EMBL" id="WUUL01000006">
    <property type="protein sequence ID" value="MXQ54171.1"/>
    <property type="molecule type" value="Genomic_DNA"/>
</dbReference>
<feature type="domain" description="FAD-binding" evidence="2">
    <location>
        <begin position="20"/>
        <end position="351"/>
    </location>
</feature>
<feature type="transmembrane region" description="Helical" evidence="1">
    <location>
        <begin position="21"/>
        <end position="37"/>
    </location>
</feature>
<organism evidence="3 4">
    <name type="scientific">Shimazuella alba</name>
    <dbReference type="NCBI Taxonomy" id="2690964"/>
    <lineage>
        <taxon>Bacteria</taxon>
        <taxon>Bacillati</taxon>
        <taxon>Bacillota</taxon>
        <taxon>Bacilli</taxon>
        <taxon>Bacillales</taxon>
        <taxon>Thermoactinomycetaceae</taxon>
        <taxon>Shimazuella</taxon>
    </lineage>
</organism>
<name>A0A6I4VUH0_9BACL</name>
<dbReference type="PRINTS" id="PR00420">
    <property type="entry name" value="RNGMNOXGNASE"/>
</dbReference>
<dbReference type="InterPro" id="IPR002938">
    <property type="entry name" value="FAD-bd"/>
</dbReference>
<dbReference type="Proteomes" id="UP000430692">
    <property type="component" value="Unassembled WGS sequence"/>
</dbReference>
<dbReference type="InterPro" id="IPR051704">
    <property type="entry name" value="FAD_aromatic-hydroxylase"/>
</dbReference>
<evidence type="ECO:0000313" key="4">
    <source>
        <dbReference type="Proteomes" id="UP000430692"/>
    </source>
</evidence>
<dbReference type="SUPFAM" id="SSF51905">
    <property type="entry name" value="FAD/NAD(P)-binding domain"/>
    <property type="match status" value="1"/>
</dbReference>
<gene>
    <name evidence="3" type="ORF">GSM42_10680</name>
</gene>
<reference evidence="3 4" key="1">
    <citation type="submission" date="2019-12" db="EMBL/GenBank/DDBJ databases">
        <title>Whole-genome analyses of novel actinobacteria.</title>
        <authorList>
            <person name="Sahin N."/>
            <person name="Saygin H."/>
        </authorList>
    </citation>
    <scope>NUCLEOTIDE SEQUENCE [LARGE SCALE GENOMIC DNA]</scope>
    <source>
        <strain evidence="3 4">KC615</strain>
    </source>
</reference>
<keyword evidence="1" id="KW-1133">Transmembrane helix</keyword>
<dbReference type="Pfam" id="PF01494">
    <property type="entry name" value="FAD_binding_3"/>
    <property type="match status" value="1"/>
</dbReference>
<evidence type="ECO:0000256" key="1">
    <source>
        <dbReference type="SAM" id="Phobius"/>
    </source>
</evidence>
<evidence type="ECO:0000313" key="3">
    <source>
        <dbReference type="EMBL" id="MXQ54171.1"/>
    </source>
</evidence>
<dbReference type="InterPro" id="IPR036188">
    <property type="entry name" value="FAD/NAD-bd_sf"/>
</dbReference>
<accession>A0A6I4VUH0</accession>